<dbReference type="InterPro" id="IPR038056">
    <property type="entry name" value="YjbR-like_sf"/>
</dbReference>
<evidence type="ECO:0000313" key="2">
    <source>
        <dbReference type="Proteomes" id="UP000274271"/>
    </source>
</evidence>
<dbReference type="OrthoDB" id="277063at2"/>
<dbReference type="Gene3D" id="3.90.1150.30">
    <property type="match status" value="1"/>
</dbReference>
<name>A0A3P1CNB5_9BACT</name>
<evidence type="ECO:0000313" key="1">
    <source>
        <dbReference type="EMBL" id="RRB14817.1"/>
    </source>
</evidence>
<dbReference type="Proteomes" id="UP000274271">
    <property type="component" value="Unassembled WGS sequence"/>
</dbReference>
<dbReference type="GO" id="GO:0003677">
    <property type="term" value="F:DNA binding"/>
    <property type="evidence" value="ECO:0007669"/>
    <property type="project" value="UniProtKB-KW"/>
</dbReference>
<accession>A0A3P1CNB5</accession>
<protein>
    <submittedName>
        <fullName evidence="1">MmcQ/YjbR family DNA-binding protein</fullName>
    </submittedName>
</protein>
<dbReference type="RefSeq" id="WP_124906367.1">
    <property type="nucleotide sequence ID" value="NZ_RQJP01000002.1"/>
</dbReference>
<organism evidence="1 2">
    <name type="scientific">Larkinella knui</name>
    <dbReference type="NCBI Taxonomy" id="2025310"/>
    <lineage>
        <taxon>Bacteria</taxon>
        <taxon>Pseudomonadati</taxon>
        <taxon>Bacteroidota</taxon>
        <taxon>Cytophagia</taxon>
        <taxon>Cytophagales</taxon>
        <taxon>Spirosomataceae</taxon>
        <taxon>Larkinella</taxon>
    </lineage>
</organism>
<sequence>MVTTESFRKLALSLPETVELPHVEKASFRVKKKIFATLTEKQKRACLKFSEIDQSVFTAFDKTVIYPVPNKWGKQGWTFVELEKVEEETLRDALTTAHRHVFKPGTK</sequence>
<keyword evidence="1" id="KW-0238">DNA-binding</keyword>
<dbReference type="AlphaFoldDB" id="A0A3P1CNB5"/>
<dbReference type="Pfam" id="PF04237">
    <property type="entry name" value="YjbR"/>
    <property type="match status" value="1"/>
</dbReference>
<keyword evidence="2" id="KW-1185">Reference proteome</keyword>
<dbReference type="EMBL" id="RQJP01000002">
    <property type="protein sequence ID" value="RRB14817.1"/>
    <property type="molecule type" value="Genomic_DNA"/>
</dbReference>
<proteinExistence type="predicted"/>
<comment type="caution">
    <text evidence="1">The sequence shown here is derived from an EMBL/GenBank/DDBJ whole genome shotgun (WGS) entry which is preliminary data.</text>
</comment>
<reference evidence="1 2" key="1">
    <citation type="submission" date="2018-11" db="EMBL/GenBank/DDBJ databases">
        <authorList>
            <person name="Zhou Z."/>
            <person name="Wang G."/>
        </authorList>
    </citation>
    <scope>NUCLEOTIDE SEQUENCE [LARGE SCALE GENOMIC DNA]</scope>
    <source>
        <strain evidence="1 2">KCTC42998</strain>
    </source>
</reference>
<dbReference type="InterPro" id="IPR058532">
    <property type="entry name" value="YjbR/MT2646/Rv2570-like"/>
</dbReference>
<dbReference type="SUPFAM" id="SSF142906">
    <property type="entry name" value="YjbR-like"/>
    <property type="match status" value="1"/>
</dbReference>
<gene>
    <name evidence="1" type="ORF">EHT87_09620</name>
</gene>